<dbReference type="AlphaFoldDB" id="A0A0K1EDT9"/>
<accession>A0A0K1EDT9</accession>
<feature type="domain" description="Rieske" evidence="6">
    <location>
        <begin position="9"/>
        <end position="114"/>
    </location>
</feature>
<keyword evidence="4" id="KW-0408">Iron</keyword>
<keyword evidence="8" id="KW-1185">Reference proteome</keyword>
<keyword evidence="5" id="KW-0411">Iron-sulfur</keyword>
<dbReference type="KEGG" id="ccro:CMC5_031860"/>
<organism evidence="7 8">
    <name type="scientific">Chondromyces crocatus</name>
    <dbReference type="NCBI Taxonomy" id="52"/>
    <lineage>
        <taxon>Bacteria</taxon>
        <taxon>Pseudomonadati</taxon>
        <taxon>Myxococcota</taxon>
        <taxon>Polyangia</taxon>
        <taxon>Polyangiales</taxon>
        <taxon>Polyangiaceae</taxon>
        <taxon>Chondromyces</taxon>
    </lineage>
</organism>
<evidence type="ECO:0000256" key="4">
    <source>
        <dbReference type="ARBA" id="ARBA00023004"/>
    </source>
</evidence>
<dbReference type="GO" id="GO:0051537">
    <property type="term" value="F:2 iron, 2 sulfur cluster binding"/>
    <property type="evidence" value="ECO:0007669"/>
    <property type="project" value="UniProtKB-KW"/>
</dbReference>
<dbReference type="Proteomes" id="UP000067626">
    <property type="component" value="Chromosome"/>
</dbReference>
<dbReference type="Pfam" id="PF00355">
    <property type="entry name" value="Rieske"/>
    <property type="match status" value="1"/>
</dbReference>
<protein>
    <recommendedName>
        <fullName evidence="6">Rieske domain-containing protein</fullName>
    </recommendedName>
</protein>
<evidence type="ECO:0000313" key="7">
    <source>
        <dbReference type="EMBL" id="AKT39040.1"/>
    </source>
</evidence>
<dbReference type="RefSeq" id="WP_050431190.1">
    <property type="nucleotide sequence ID" value="NZ_CP012159.1"/>
</dbReference>
<dbReference type="InterPro" id="IPR044043">
    <property type="entry name" value="VanA_C_cat"/>
</dbReference>
<dbReference type="STRING" id="52.CMC5_031860"/>
<evidence type="ECO:0000256" key="5">
    <source>
        <dbReference type="ARBA" id="ARBA00023014"/>
    </source>
</evidence>
<evidence type="ECO:0000256" key="3">
    <source>
        <dbReference type="ARBA" id="ARBA00023002"/>
    </source>
</evidence>
<evidence type="ECO:0000256" key="2">
    <source>
        <dbReference type="ARBA" id="ARBA00022723"/>
    </source>
</evidence>
<dbReference type="Pfam" id="PF19112">
    <property type="entry name" value="VanA_C"/>
    <property type="match status" value="1"/>
</dbReference>
<dbReference type="PANTHER" id="PTHR21266:SF60">
    <property type="entry name" value="3-KETOSTEROID-9-ALPHA-MONOOXYGENASE, OXYGENASE COMPONENT"/>
    <property type="match status" value="1"/>
</dbReference>
<dbReference type="PROSITE" id="PS51296">
    <property type="entry name" value="RIESKE"/>
    <property type="match status" value="1"/>
</dbReference>
<dbReference type="InterPro" id="IPR017941">
    <property type="entry name" value="Rieske_2Fe-2S"/>
</dbReference>
<keyword evidence="3" id="KW-0560">Oxidoreductase</keyword>
<dbReference type="Gene3D" id="2.102.10.10">
    <property type="entry name" value="Rieske [2Fe-2S] iron-sulphur domain"/>
    <property type="match status" value="1"/>
</dbReference>
<keyword evidence="2" id="KW-0479">Metal-binding</keyword>
<name>A0A0K1EDT9_CHOCO</name>
<proteinExistence type="predicted"/>
<dbReference type="GO" id="GO:0046872">
    <property type="term" value="F:metal ion binding"/>
    <property type="evidence" value="ECO:0007669"/>
    <property type="project" value="UniProtKB-KW"/>
</dbReference>
<dbReference type="SUPFAM" id="SSF55961">
    <property type="entry name" value="Bet v1-like"/>
    <property type="match status" value="1"/>
</dbReference>
<dbReference type="CDD" id="cd03469">
    <property type="entry name" value="Rieske_RO_Alpha_N"/>
    <property type="match status" value="1"/>
</dbReference>
<keyword evidence="1" id="KW-0001">2Fe-2S</keyword>
<sequence>MFEGFANVWTPILPAREVRNAPVAAKLAGESLVLFRDAEGQIGALLDRCPHRGVALSLGEISEGGHLQCPFHGWSFRADGACAHIPFNPVGDEKLARYAALAVPAREVGGLVWVFTGQDAAGTEPVLPSALVDPRWGVTSYHEDWDTHWTRAMENMLDFPHVPFIHRRTIGRDMRRRLHSHAEMHIEIAPSDWGATFHGAVDGDPTGVSLMWRRPNGMELHVKPTSMRVHIYCIPLSERCTRMLLLTARTFLRWGPLATLLDYANRKILLEDRAVVESSQPAEVPPAAEELSVATDGPTLYFRRHYFRELRGSTSALVPVSRLRGAAVALRREAGLTEGNCVGLAATPLGARGG</sequence>
<evidence type="ECO:0000256" key="1">
    <source>
        <dbReference type="ARBA" id="ARBA00022714"/>
    </source>
</evidence>
<dbReference type="InterPro" id="IPR050584">
    <property type="entry name" value="Cholesterol_7-desaturase"/>
</dbReference>
<evidence type="ECO:0000259" key="6">
    <source>
        <dbReference type="PROSITE" id="PS51296"/>
    </source>
</evidence>
<reference evidence="7 8" key="1">
    <citation type="submission" date="2015-07" db="EMBL/GenBank/DDBJ databases">
        <title>Genome analysis of myxobacterium Chondromyces crocatus Cm c5 reveals a high potential for natural compound synthesis and the genetic basis for the loss of fruiting body formation.</title>
        <authorList>
            <person name="Zaburannyi N."/>
            <person name="Bunk B."/>
            <person name="Maier J."/>
            <person name="Overmann J."/>
            <person name="Mueller R."/>
        </authorList>
    </citation>
    <scope>NUCLEOTIDE SEQUENCE [LARGE SCALE GENOMIC DNA]</scope>
    <source>
        <strain evidence="7 8">Cm c5</strain>
    </source>
</reference>
<dbReference type="EMBL" id="CP012159">
    <property type="protein sequence ID" value="AKT39040.1"/>
    <property type="molecule type" value="Genomic_DNA"/>
</dbReference>
<dbReference type="Gene3D" id="3.90.380.10">
    <property type="entry name" value="Naphthalene 1,2-dioxygenase Alpha Subunit, Chain A, domain 1"/>
    <property type="match status" value="1"/>
</dbReference>
<gene>
    <name evidence="7" type="ORF">CMC5_031860</name>
</gene>
<dbReference type="InterPro" id="IPR036922">
    <property type="entry name" value="Rieske_2Fe-2S_sf"/>
</dbReference>
<evidence type="ECO:0000313" key="8">
    <source>
        <dbReference type="Proteomes" id="UP000067626"/>
    </source>
</evidence>
<dbReference type="OrthoDB" id="9800167at2"/>
<dbReference type="GO" id="GO:0016491">
    <property type="term" value="F:oxidoreductase activity"/>
    <property type="evidence" value="ECO:0007669"/>
    <property type="project" value="UniProtKB-KW"/>
</dbReference>
<dbReference type="PANTHER" id="PTHR21266">
    <property type="entry name" value="IRON-SULFUR DOMAIN CONTAINING PROTEIN"/>
    <property type="match status" value="1"/>
</dbReference>
<dbReference type="PATRIC" id="fig|52.7.peg.3499"/>
<dbReference type="SUPFAM" id="SSF50022">
    <property type="entry name" value="ISP domain"/>
    <property type="match status" value="1"/>
</dbReference>